<dbReference type="PANTHER" id="PTHR17271:SF1">
    <property type="entry name" value="PROTEIN OUTSPREAD"/>
    <property type="match status" value="1"/>
</dbReference>
<feature type="coiled-coil region" evidence="1">
    <location>
        <begin position="46"/>
        <end position="155"/>
    </location>
</feature>
<dbReference type="WBParaSite" id="ACRNAN_scaffold12644.g8234.t1">
    <property type="protein sequence ID" value="ACRNAN_scaffold12644.g8234.t1"/>
    <property type="gene ID" value="ACRNAN_scaffold12644.g8234"/>
</dbReference>
<dbReference type="PANTHER" id="PTHR17271">
    <property type="entry name" value="PLECKSTRIN HOMOLOGY PH DOMAIN-CONTAINING PROTEIN"/>
    <property type="match status" value="1"/>
</dbReference>
<proteinExistence type="predicted"/>
<keyword evidence="1" id="KW-0175">Coiled coil</keyword>
<dbReference type="SUPFAM" id="SSF90257">
    <property type="entry name" value="Myosin rod fragments"/>
    <property type="match status" value="1"/>
</dbReference>
<evidence type="ECO:0000256" key="1">
    <source>
        <dbReference type="SAM" id="Coils"/>
    </source>
</evidence>
<evidence type="ECO:0000313" key="3">
    <source>
        <dbReference type="WBParaSite" id="ACRNAN_scaffold12644.g8234.t1"/>
    </source>
</evidence>
<dbReference type="GO" id="GO:0015629">
    <property type="term" value="C:actin cytoskeleton"/>
    <property type="evidence" value="ECO:0007669"/>
    <property type="project" value="TreeGrafter"/>
</dbReference>
<name>A0A914CPR0_9BILA</name>
<reference evidence="3" key="1">
    <citation type="submission" date="2022-11" db="UniProtKB">
        <authorList>
            <consortium name="WormBaseParasite"/>
        </authorList>
    </citation>
    <scope>IDENTIFICATION</scope>
</reference>
<dbReference type="AlphaFoldDB" id="A0A914CPR0"/>
<protein>
    <submittedName>
        <fullName evidence="3">Uncharacterized protein</fullName>
    </submittedName>
</protein>
<feature type="coiled-coil region" evidence="1">
    <location>
        <begin position="238"/>
        <end position="286"/>
    </location>
</feature>
<organism evidence="2 3">
    <name type="scientific">Acrobeloides nanus</name>
    <dbReference type="NCBI Taxonomy" id="290746"/>
    <lineage>
        <taxon>Eukaryota</taxon>
        <taxon>Metazoa</taxon>
        <taxon>Ecdysozoa</taxon>
        <taxon>Nematoda</taxon>
        <taxon>Chromadorea</taxon>
        <taxon>Rhabditida</taxon>
        <taxon>Tylenchina</taxon>
        <taxon>Cephalobomorpha</taxon>
        <taxon>Cephaloboidea</taxon>
        <taxon>Cephalobidae</taxon>
        <taxon>Acrobeloides</taxon>
    </lineage>
</organism>
<keyword evidence="2" id="KW-1185">Reference proteome</keyword>
<dbReference type="InterPro" id="IPR052223">
    <property type="entry name" value="Actin_Cytoskeleton_Reg"/>
</dbReference>
<sequence>MTKMESAFEEVVNAYEKLSILLDYRQPTTVDEGTNTENLPYEECSNSELLQEIQDLESEIEELQTRGEELESQKFEYERQIKSLRERIEHEENAKRKLQEELQTINSTNEQRLSTLKVSYEETIDELKKQFDSDLKKLKEDHEAELDEEKNATRLALDAVRRAHDEEIQTLTEKYKQQGFQQQPSCSNVNGAPITDSSRQSRMVEQMSTELTNLTTLYSAKCLENSQLDEKLQSVLANKEDQSALNELDLQNRRLQRELRLKESAIDELKDRIGNLERKLEACGESGRQKGHVAVRSSPSPDTSLALTPLPLAPAQRIRNGQSKMASRRNDIRYHSNPILTSLPTAIRDEKGNITKFLPDNYLDDVKRSLAIPVSERRKFFERVAEYNSPF</sequence>
<dbReference type="GO" id="GO:0051015">
    <property type="term" value="F:actin filament binding"/>
    <property type="evidence" value="ECO:0007669"/>
    <property type="project" value="TreeGrafter"/>
</dbReference>
<dbReference type="Proteomes" id="UP000887540">
    <property type="component" value="Unplaced"/>
</dbReference>
<accession>A0A914CPR0</accession>
<evidence type="ECO:0000313" key="2">
    <source>
        <dbReference type="Proteomes" id="UP000887540"/>
    </source>
</evidence>